<dbReference type="Proteomes" id="UP001162480">
    <property type="component" value="Chromosome 19"/>
</dbReference>
<name>A0AA36FF07_OCTVU</name>
<dbReference type="AlphaFoldDB" id="A0AA36FF07"/>
<evidence type="ECO:0000313" key="1">
    <source>
        <dbReference type="EMBL" id="CAI9736596.1"/>
    </source>
</evidence>
<protein>
    <submittedName>
        <fullName evidence="1">Uncharacterized protein</fullName>
    </submittedName>
</protein>
<accession>A0AA36FF07</accession>
<proteinExistence type="predicted"/>
<sequence>MPLHVCRELQITGYPKRNKVVTISNEDVVLPVVVPTMATILNRILMVEAFRMMVMISGVRGDGLRDIDDNNNLDRSSGGNVVVAVVGGGSGSL</sequence>
<organism evidence="1 2">
    <name type="scientific">Octopus vulgaris</name>
    <name type="common">Common octopus</name>
    <dbReference type="NCBI Taxonomy" id="6645"/>
    <lineage>
        <taxon>Eukaryota</taxon>
        <taxon>Metazoa</taxon>
        <taxon>Spiralia</taxon>
        <taxon>Lophotrochozoa</taxon>
        <taxon>Mollusca</taxon>
        <taxon>Cephalopoda</taxon>
        <taxon>Coleoidea</taxon>
        <taxon>Octopodiformes</taxon>
        <taxon>Octopoda</taxon>
        <taxon>Incirrata</taxon>
        <taxon>Octopodidae</taxon>
        <taxon>Octopus</taxon>
    </lineage>
</organism>
<keyword evidence="2" id="KW-1185">Reference proteome</keyword>
<reference evidence="1" key="1">
    <citation type="submission" date="2023-08" db="EMBL/GenBank/DDBJ databases">
        <authorList>
            <person name="Alioto T."/>
            <person name="Alioto T."/>
            <person name="Gomez Garrido J."/>
        </authorList>
    </citation>
    <scope>NUCLEOTIDE SEQUENCE</scope>
</reference>
<gene>
    <name evidence="1" type="ORF">OCTVUL_1B003948</name>
</gene>
<evidence type="ECO:0000313" key="2">
    <source>
        <dbReference type="Proteomes" id="UP001162480"/>
    </source>
</evidence>
<dbReference type="EMBL" id="OX597832">
    <property type="protein sequence ID" value="CAI9736596.1"/>
    <property type="molecule type" value="Genomic_DNA"/>
</dbReference>